<feature type="region of interest" description="Disordered" evidence="7">
    <location>
        <begin position="569"/>
        <end position="591"/>
    </location>
</feature>
<dbReference type="GO" id="GO:0000324">
    <property type="term" value="C:fungal-type vacuole"/>
    <property type="evidence" value="ECO:0007669"/>
    <property type="project" value="TreeGrafter"/>
</dbReference>
<feature type="transmembrane region" description="Helical" evidence="8">
    <location>
        <begin position="536"/>
        <end position="557"/>
    </location>
</feature>
<dbReference type="InterPro" id="IPR006042">
    <property type="entry name" value="Xan_ur_permease"/>
</dbReference>
<evidence type="ECO:0000313" key="10">
    <source>
        <dbReference type="Proteomes" id="UP001056384"/>
    </source>
</evidence>
<dbReference type="GO" id="GO:0042907">
    <property type="term" value="F:xanthine transmembrane transporter activity"/>
    <property type="evidence" value="ECO:0007669"/>
    <property type="project" value="TreeGrafter"/>
</dbReference>
<keyword evidence="10" id="KW-1185">Reference proteome</keyword>
<feature type="transmembrane region" description="Helical" evidence="8">
    <location>
        <begin position="87"/>
        <end position="111"/>
    </location>
</feature>
<keyword evidence="5 8" id="KW-1133">Transmembrane helix</keyword>
<feature type="transmembrane region" description="Helical" evidence="8">
    <location>
        <begin position="472"/>
        <end position="490"/>
    </location>
</feature>
<organism evidence="9 10">
    <name type="scientific">Septoria linicola</name>
    <dbReference type="NCBI Taxonomy" id="215465"/>
    <lineage>
        <taxon>Eukaryota</taxon>
        <taxon>Fungi</taxon>
        <taxon>Dikarya</taxon>
        <taxon>Ascomycota</taxon>
        <taxon>Pezizomycotina</taxon>
        <taxon>Dothideomycetes</taxon>
        <taxon>Dothideomycetidae</taxon>
        <taxon>Mycosphaerellales</taxon>
        <taxon>Mycosphaerellaceae</taxon>
        <taxon>Septoria</taxon>
    </lineage>
</organism>
<feature type="transmembrane region" description="Helical" evidence="8">
    <location>
        <begin position="286"/>
        <end position="304"/>
    </location>
</feature>
<dbReference type="InterPro" id="IPR006043">
    <property type="entry name" value="NCS2"/>
</dbReference>
<proteinExistence type="inferred from homology"/>
<dbReference type="PANTHER" id="PTHR42810">
    <property type="entry name" value="PURINE PERMEASE C1399.01C-RELATED"/>
    <property type="match status" value="1"/>
</dbReference>
<feature type="transmembrane region" description="Helical" evidence="8">
    <location>
        <begin position="153"/>
        <end position="174"/>
    </location>
</feature>
<evidence type="ECO:0000256" key="4">
    <source>
        <dbReference type="ARBA" id="ARBA00022692"/>
    </source>
</evidence>
<feature type="transmembrane region" description="Helical" evidence="8">
    <location>
        <begin position="440"/>
        <end position="460"/>
    </location>
</feature>
<reference evidence="9" key="1">
    <citation type="submission" date="2022-06" db="EMBL/GenBank/DDBJ databases">
        <title>Complete genome sequences of two strains of the flax pathogen Septoria linicola.</title>
        <authorList>
            <person name="Lapalu N."/>
            <person name="Simon A."/>
            <person name="Demenou B."/>
            <person name="Paumier D."/>
            <person name="Guillot M.-P."/>
            <person name="Gout L."/>
            <person name="Valade R."/>
        </authorList>
    </citation>
    <scope>NUCLEOTIDE SEQUENCE</scope>
    <source>
        <strain evidence="9">SE15195</strain>
    </source>
</reference>
<evidence type="ECO:0000313" key="9">
    <source>
        <dbReference type="EMBL" id="USW48735.1"/>
    </source>
</evidence>
<dbReference type="AlphaFoldDB" id="A0A9Q9EFA2"/>
<feature type="transmembrane region" description="Helical" evidence="8">
    <location>
        <begin position="200"/>
        <end position="222"/>
    </location>
</feature>
<evidence type="ECO:0000256" key="7">
    <source>
        <dbReference type="SAM" id="MobiDB-lite"/>
    </source>
</evidence>
<dbReference type="Proteomes" id="UP001056384">
    <property type="component" value="Chromosome 1"/>
</dbReference>
<feature type="region of interest" description="Disordered" evidence="7">
    <location>
        <begin position="1"/>
        <end position="26"/>
    </location>
</feature>
<dbReference type="GO" id="GO:0005886">
    <property type="term" value="C:plasma membrane"/>
    <property type="evidence" value="ECO:0007669"/>
    <property type="project" value="TreeGrafter"/>
</dbReference>
<evidence type="ECO:0000256" key="6">
    <source>
        <dbReference type="ARBA" id="ARBA00023136"/>
    </source>
</evidence>
<name>A0A9Q9EFA2_9PEZI</name>
<dbReference type="PANTHER" id="PTHR42810:SF2">
    <property type="entry name" value="PURINE PERMEASE C1399.01C-RELATED"/>
    <property type="match status" value="1"/>
</dbReference>
<keyword evidence="4 8" id="KW-0812">Transmembrane</keyword>
<comment type="similarity">
    <text evidence="2">Belongs to the nucleobase:cation symporter-2 (NCS2) (TC 2.A.40) family.</text>
</comment>
<feature type="transmembrane region" description="Helical" evidence="8">
    <location>
        <begin position="311"/>
        <end position="331"/>
    </location>
</feature>
<protein>
    <submittedName>
        <fullName evidence="9">Nucleobase cation symporter 2 family</fullName>
    </submittedName>
</protein>
<dbReference type="Pfam" id="PF00860">
    <property type="entry name" value="Xan_ur_permease"/>
    <property type="match status" value="1"/>
</dbReference>
<feature type="transmembrane region" description="Helical" evidence="8">
    <location>
        <begin position="229"/>
        <end position="247"/>
    </location>
</feature>
<accession>A0A9Q9EFA2</accession>
<evidence type="ECO:0000256" key="2">
    <source>
        <dbReference type="ARBA" id="ARBA00008821"/>
    </source>
</evidence>
<evidence type="ECO:0000256" key="1">
    <source>
        <dbReference type="ARBA" id="ARBA00004141"/>
    </source>
</evidence>
<feature type="transmembrane region" description="Helical" evidence="8">
    <location>
        <begin position="351"/>
        <end position="371"/>
    </location>
</feature>
<comment type="subcellular location">
    <subcellularLocation>
        <location evidence="1">Membrane</location>
        <topology evidence="1">Multi-pass membrane protein</topology>
    </subcellularLocation>
</comment>
<evidence type="ECO:0000256" key="8">
    <source>
        <dbReference type="SAM" id="Phobius"/>
    </source>
</evidence>
<evidence type="ECO:0000256" key="5">
    <source>
        <dbReference type="ARBA" id="ARBA00022989"/>
    </source>
</evidence>
<feature type="transmembrane region" description="Helical" evidence="8">
    <location>
        <begin position="123"/>
        <end position="141"/>
    </location>
</feature>
<keyword evidence="3" id="KW-0813">Transport</keyword>
<keyword evidence="6 8" id="KW-0472">Membrane</keyword>
<dbReference type="EMBL" id="CP099418">
    <property type="protein sequence ID" value="USW48735.1"/>
    <property type="molecule type" value="Genomic_DNA"/>
</dbReference>
<gene>
    <name evidence="9" type="ORF">Slin15195_G020540</name>
</gene>
<evidence type="ECO:0000256" key="3">
    <source>
        <dbReference type="ARBA" id="ARBA00022448"/>
    </source>
</evidence>
<dbReference type="NCBIfam" id="TIGR00801">
    <property type="entry name" value="ncs2"/>
    <property type="match status" value="1"/>
</dbReference>
<sequence length="591" mass="63274">MGNEGVVTQASSASSEQYVPTEEVSEPSSAKGWKQVWAEVKHTFITRDGLIGDYDYAYLFTPNIWPLNKKYKDHIPPFFYPDDKIPLLLILILGIQHALTMISGIVTPILAVARGAFYLDTRTTEYLVSAGFITSGIATLLQITRTRIRGTQFYIGAGILSVIGPTFDIIPMAIKYAAPLYARGVCPTSEAGTKLPCPDAYGALIGSILVCVWMQFLVSFIPAKTLKRVFPPTVTGILLLVLGIYLVTTAGESWGGGASCLDGAEIYALCPNTAAPKPLPWGNPQFIGIGFSVFATILVVEMIGSPLMKSASIIFGLAVGSAISGATGFWSDSQINQAPVVTFLWVETFKLSVDGALILPLIILFVCEAMVCMPSIAATSEASGVETEGHKANTRIQGGILCDATSSLLAGLGMTIPMVSHAGNNGVIVVTSNASRRAGYCASVIIILMGIFGKFGAVFASMPSTVLGGMQTFLYATIAISGMRILATIAWTRRNRFILSASFGLGLLDIVVPEWFSQVLAYNGTNVQLMGFLEGINLMVETPFILSMIVAVLLNTIMPRDRREQLALSPLSERSSESVGAVVKQDTRQED</sequence>
<feature type="transmembrane region" description="Helical" evidence="8">
    <location>
        <begin position="497"/>
        <end position="516"/>
    </location>
</feature>
<feature type="compositionally biased region" description="Polar residues" evidence="7">
    <location>
        <begin position="1"/>
        <end position="18"/>
    </location>
</feature>